<dbReference type="InParanoid" id="A0A2K1KZZ8"/>
<proteinExistence type="predicted"/>
<gene>
    <name evidence="1" type="ORF">PHYPA_002146</name>
</gene>
<accession>A0A2K1KZZ8</accession>
<dbReference type="EnsemblPlants" id="Pp3c2_3349V3.1">
    <property type="protein sequence ID" value="PAC:32937598.CDS.1"/>
    <property type="gene ID" value="Pp3c2_3349"/>
</dbReference>
<evidence type="ECO:0000313" key="1">
    <source>
        <dbReference type="EMBL" id="PNR59355.1"/>
    </source>
</evidence>
<sequence>MDGLQVIPRHLARPSPCLCICSSRGLKHRGKVFSDYYDAATRSSAFELFLGIRERHPFDVFPLCFFSCSFRIHYRAVPLDLFIYLFMLFDTNVKTFIASKRCITMGRLYVA</sequence>
<dbReference type="Proteomes" id="UP000006727">
    <property type="component" value="Chromosome 2"/>
</dbReference>
<evidence type="ECO:0000313" key="2">
    <source>
        <dbReference type="EnsemblPlants" id="PAC:32937598.CDS.1"/>
    </source>
</evidence>
<protein>
    <submittedName>
        <fullName evidence="1 2">Uncharacterized protein</fullName>
    </submittedName>
</protein>
<reference evidence="1 3" key="2">
    <citation type="journal article" date="2018" name="Plant J.">
        <title>The Physcomitrella patens chromosome-scale assembly reveals moss genome structure and evolution.</title>
        <authorList>
            <person name="Lang D."/>
            <person name="Ullrich K.K."/>
            <person name="Murat F."/>
            <person name="Fuchs J."/>
            <person name="Jenkins J."/>
            <person name="Haas F.B."/>
            <person name="Piednoel M."/>
            <person name="Gundlach H."/>
            <person name="Van Bel M."/>
            <person name="Meyberg R."/>
            <person name="Vives C."/>
            <person name="Morata J."/>
            <person name="Symeonidi A."/>
            <person name="Hiss M."/>
            <person name="Muchero W."/>
            <person name="Kamisugi Y."/>
            <person name="Saleh O."/>
            <person name="Blanc G."/>
            <person name="Decker E.L."/>
            <person name="van Gessel N."/>
            <person name="Grimwood J."/>
            <person name="Hayes R.D."/>
            <person name="Graham S.W."/>
            <person name="Gunter L.E."/>
            <person name="McDaniel S.F."/>
            <person name="Hoernstein S.N.W."/>
            <person name="Larsson A."/>
            <person name="Li F.W."/>
            <person name="Perroud P.F."/>
            <person name="Phillips J."/>
            <person name="Ranjan P."/>
            <person name="Rokshar D.S."/>
            <person name="Rothfels C.J."/>
            <person name="Schneider L."/>
            <person name="Shu S."/>
            <person name="Stevenson D.W."/>
            <person name="Thummler F."/>
            <person name="Tillich M."/>
            <person name="Villarreal Aguilar J.C."/>
            <person name="Widiez T."/>
            <person name="Wong G.K."/>
            <person name="Wymore A."/>
            <person name="Zhang Y."/>
            <person name="Zimmer A.D."/>
            <person name="Quatrano R.S."/>
            <person name="Mayer K.F.X."/>
            <person name="Goodstein D."/>
            <person name="Casacuberta J.M."/>
            <person name="Vandepoele K."/>
            <person name="Reski R."/>
            <person name="Cuming A.C."/>
            <person name="Tuskan G.A."/>
            <person name="Maumus F."/>
            <person name="Salse J."/>
            <person name="Schmutz J."/>
            <person name="Rensing S.A."/>
        </authorList>
    </citation>
    <scope>NUCLEOTIDE SEQUENCE [LARGE SCALE GENOMIC DNA]</scope>
    <source>
        <strain evidence="2 3">cv. Gransden 2004</strain>
    </source>
</reference>
<organism evidence="1">
    <name type="scientific">Physcomitrium patens</name>
    <name type="common">Spreading-leaved earth moss</name>
    <name type="synonym">Physcomitrella patens</name>
    <dbReference type="NCBI Taxonomy" id="3218"/>
    <lineage>
        <taxon>Eukaryota</taxon>
        <taxon>Viridiplantae</taxon>
        <taxon>Streptophyta</taxon>
        <taxon>Embryophyta</taxon>
        <taxon>Bryophyta</taxon>
        <taxon>Bryophytina</taxon>
        <taxon>Bryopsida</taxon>
        <taxon>Funariidae</taxon>
        <taxon>Funariales</taxon>
        <taxon>Funariaceae</taxon>
        <taxon>Physcomitrium</taxon>
    </lineage>
</organism>
<reference evidence="1 3" key="1">
    <citation type="journal article" date="2008" name="Science">
        <title>The Physcomitrella genome reveals evolutionary insights into the conquest of land by plants.</title>
        <authorList>
            <person name="Rensing S."/>
            <person name="Lang D."/>
            <person name="Zimmer A."/>
            <person name="Terry A."/>
            <person name="Salamov A."/>
            <person name="Shapiro H."/>
            <person name="Nishiyama T."/>
            <person name="Perroud P.-F."/>
            <person name="Lindquist E."/>
            <person name="Kamisugi Y."/>
            <person name="Tanahashi T."/>
            <person name="Sakakibara K."/>
            <person name="Fujita T."/>
            <person name="Oishi K."/>
            <person name="Shin-I T."/>
            <person name="Kuroki Y."/>
            <person name="Toyoda A."/>
            <person name="Suzuki Y."/>
            <person name="Hashimoto A."/>
            <person name="Yamaguchi K."/>
            <person name="Sugano A."/>
            <person name="Kohara Y."/>
            <person name="Fujiyama A."/>
            <person name="Anterola A."/>
            <person name="Aoki S."/>
            <person name="Ashton N."/>
            <person name="Barbazuk W.B."/>
            <person name="Barker E."/>
            <person name="Bennetzen J."/>
            <person name="Bezanilla M."/>
            <person name="Blankenship R."/>
            <person name="Cho S.H."/>
            <person name="Dutcher S."/>
            <person name="Estelle M."/>
            <person name="Fawcett J.A."/>
            <person name="Gundlach H."/>
            <person name="Hanada K."/>
            <person name="Heyl A."/>
            <person name="Hicks K.A."/>
            <person name="Hugh J."/>
            <person name="Lohr M."/>
            <person name="Mayer K."/>
            <person name="Melkozernov A."/>
            <person name="Murata T."/>
            <person name="Nelson D."/>
            <person name="Pils B."/>
            <person name="Prigge M."/>
            <person name="Reiss B."/>
            <person name="Renner T."/>
            <person name="Rombauts S."/>
            <person name="Rushton P."/>
            <person name="Sanderfoot A."/>
            <person name="Schween G."/>
            <person name="Shiu S.-H."/>
            <person name="Stueber K."/>
            <person name="Theodoulou F.L."/>
            <person name="Tu H."/>
            <person name="Van de Peer Y."/>
            <person name="Verrier P.J."/>
            <person name="Waters E."/>
            <person name="Wood A."/>
            <person name="Yang L."/>
            <person name="Cove D."/>
            <person name="Cuming A."/>
            <person name="Hasebe M."/>
            <person name="Lucas S."/>
            <person name="Mishler D.B."/>
            <person name="Reski R."/>
            <person name="Grigoriev I."/>
            <person name="Quatrano R.S."/>
            <person name="Boore J.L."/>
        </authorList>
    </citation>
    <scope>NUCLEOTIDE SEQUENCE [LARGE SCALE GENOMIC DNA]</scope>
    <source>
        <strain evidence="2 3">cv. Gransden 2004</strain>
    </source>
</reference>
<dbReference type="EMBL" id="ABEU02000002">
    <property type="protein sequence ID" value="PNR59355.1"/>
    <property type="molecule type" value="Genomic_DNA"/>
</dbReference>
<keyword evidence="3" id="KW-1185">Reference proteome</keyword>
<name>A0A2K1KZZ8_PHYPA</name>
<reference evidence="2" key="3">
    <citation type="submission" date="2020-12" db="UniProtKB">
        <authorList>
            <consortium name="EnsemblPlants"/>
        </authorList>
    </citation>
    <scope>IDENTIFICATION</scope>
</reference>
<dbReference type="AlphaFoldDB" id="A0A2K1KZZ8"/>
<evidence type="ECO:0000313" key="3">
    <source>
        <dbReference type="Proteomes" id="UP000006727"/>
    </source>
</evidence>
<dbReference type="Gramene" id="Pp3c2_3349V3.1">
    <property type="protein sequence ID" value="PAC:32937598.CDS.1"/>
    <property type="gene ID" value="Pp3c2_3349"/>
</dbReference>